<dbReference type="InterPro" id="IPR038330">
    <property type="entry name" value="TspO/MBR-related_sf"/>
</dbReference>
<feature type="transmembrane region" description="Helical" evidence="1">
    <location>
        <begin position="152"/>
        <end position="176"/>
    </location>
</feature>
<evidence type="ECO:0000313" key="2">
    <source>
        <dbReference type="EMBL" id="URA09564.1"/>
    </source>
</evidence>
<name>A0AAX3BC56_9SPIR</name>
<evidence type="ECO:0000313" key="3">
    <source>
        <dbReference type="Proteomes" id="UP001056539"/>
    </source>
</evidence>
<dbReference type="GO" id="GO:0016020">
    <property type="term" value="C:membrane"/>
    <property type="evidence" value="ECO:0007669"/>
    <property type="project" value="UniProtKB-SubCell"/>
</dbReference>
<dbReference type="RefSeq" id="WP_271434698.1">
    <property type="nucleotide sequence ID" value="NZ_CP073355.1"/>
</dbReference>
<evidence type="ECO:0000256" key="1">
    <source>
        <dbReference type="SAM" id="Phobius"/>
    </source>
</evidence>
<reference evidence="2" key="2">
    <citation type="submission" date="2022-06" db="EMBL/GenBank/DDBJ databases">
        <title>Thermospira aquatica gen. nov., sp. nov.</title>
        <authorList>
            <person name="Ben Ali Gam Z."/>
            <person name="Labat M."/>
        </authorList>
    </citation>
    <scope>NUCLEOTIDE SEQUENCE</scope>
    <source>
        <strain evidence="2">F1F22</strain>
    </source>
</reference>
<feature type="transmembrane region" description="Helical" evidence="1">
    <location>
        <begin position="51"/>
        <end position="73"/>
    </location>
</feature>
<organism evidence="2 3">
    <name type="scientific">Thermospira aquatica</name>
    <dbReference type="NCBI Taxonomy" id="2828656"/>
    <lineage>
        <taxon>Bacteria</taxon>
        <taxon>Pseudomonadati</taxon>
        <taxon>Spirochaetota</taxon>
        <taxon>Spirochaetia</taxon>
        <taxon>Brevinematales</taxon>
        <taxon>Thermospiraceae</taxon>
        <taxon>Thermospira</taxon>
    </lineage>
</organism>
<feature type="transmembrane region" description="Helical" evidence="1">
    <location>
        <begin position="7"/>
        <end position="31"/>
    </location>
</feature>
<feature type="transmembrane region" description="Helical" evidence="1">
    <location>
        <begin position="204"/>
        <end position="220"/>
    </location>
</feature>
<gene>
    <name evidence="2" type="ORF">KDW03_08715</name>
</gene>
<accession>A0AAX3BC56</accession>
<keyword evidence="1" id="KW-0472">Membrane</keyword>
<protein>
    <submittedName>
        <fullName evidence="2">Tryptophan-rich sensory protein</fullName>
    </submittedName>
</protein>
<dbReference type="KEGG" id="taqu:KDW03_08715"/>
<dbReference type="Proteomes" id="UP001056539">
    <property type="component" value="Chromosome"/>
</dbReference>
<keyword evidence="1" id="KW-0812">Transmembrane</keyword>
<feature type="transmembrane region" description="Helical" evidence="1">
    <location>
        <begin position="232"/>
        <end position="257"/>
    </location>
</feature>
<sequence length="263" mass="29280">MKQKSFWVSILNAVLVVATIAVNALAVLLPLNGKDTGALSDQYPNLFVPAGITFSIWSVIFVLWVVYVIYHIIVALNDQRRAEKYIPSQVAFALSCLLNMGWLFTWHYELLGLSVIVMLALLVTLLFIFVFQRKQEVYGQIGLAAVLPIDVYAGWITVATIANITALLVSLGWNGWGISQDVWAMFMIAVGAVVGIIVLLRYQAIAYAAVIVWAYLGIIIKRSASEPVYHNIIWTSWIAIGILVIFMIQSVFVMVLGRKMRKG</sequence>
<keyword evidence="3" id="KW-1185">Reference proteome</keyword>
<keyword evidence="1" id="KW-1133">Transmembrane helix</keyword>
<proteinExistence type="predicted"/>
<feature type="transmembrane region" description="Helical" evidence="1">
    <location>
        <begin position="85"/>
        <end position="104"/>
    </location>
</feature>
<feature type="transmembrane region" description="Helical" evidence="1">
    <location>
        <begin position="182"/>
        <end position="199"/>
    </location>
</feature>
<dbReference type="PANTHER" id="PTHR33802:SF1">
    <property type="entry name" value="XK-RELATED PROTEIN"/>
    <property type="match status" value="1"/>
</dbReference>
<dbReference type="PANTHER" id="PTHR33802">
    <property type="entry name" value="SI:CH211-161H7.5-RELATED"/>
    <property type="match status" value="1"/>
</dbReference>
<dbReference type="AlphaFoldDB" id="A0AAX3BC56"/>
<dbReference type="Gene3D" id="1.20.1260.100">
    <property type="entry name" value="TspO/MBR protein"/>
    <property type="match status" value="1"/>
</dbReference>
<feature type="transmembrane region" description="Helical" evidence="1">
    <location>
        <begin position="110"/>
        <end position="131"/>
    </location>
</feature>
<dbReference type="EMBL" id="CP073355">
    <property type="protein sequence ID" value="URA09564.1"/>
    <property type="molecule type" value="Genomic_DNA"/>
</dbReference>
<reference evidence="2" key="1">
    <citation type="submission" date="2021-04" db="EMBL/GenBank/DDBJ databases">
        <authorList>
            <person name="Postec A."/>
        </authorList>
    </citation>
    <scope>NUCLEOTIDE SEQUENCE</scope>
    <source>
        <strain evidence="2">F1F22</strain>
    </source>
</reference>